<evidence type="ECO:0000313" key="2">
    <source>
        <dbReference type="EMBL" id="RON38892.1"/>
    </source>
</evidence>
<evidence type="ECO:0000313" key="3">
    <source>
        <dbReference type="Proteomes" id="UP000285349"/>
    </source>
</evidence>
<sequence>MKNKMSISTVLVLATGILLTGIIMWTTFFSNVMMLAMDHVNFIPAESSIFSFEPYEINQGSTSYWVYGQDPENYYYFSYESASPYIFISKVNGCQDFDRLNFKTWCSAKRGGEK</sequence>
<accession>A0A423JMI6</accession>
<dbReference type="AlphaFoldDB" id="A0A423JMI6"/>
<dbReference type="EMBL" id="MOBQ01000056">
    <property type="protein sequence ID" value="RON38892.1"/>
    <property type="molecule type" value="Genomic_DNA"/>
</dbReference>
<evidence type="ECO:0000256" key="1">
    <source>
        <dbReference type="SAM" id="Phobius"/>
    </source>
</evidence>
<proteinExistence type="predicted"/>
<organism evidence="2 3">
    <name type="scientific">Pseudomonas frederiksbergensis</name>
    <dbReference type="NCBI Taxonomy" id="104087"/>
    <lineage>
        <taxon>Bacteria</taxon>
        <taxon>Pseudomonadati</taxon>
        <taxon>Pseudomonadota</taxon>
        <taxon>Gammaproteobacteria</taxon>
        <taxon>Pseudomonadales</taxon>
        <taxon>Pseudomonadaceae</taxon>
        <taxon>Pseudomonas</taxon>
    </lineage>
</organism>
<protein>
    <submittedName>
        <fullName evidence="2">Uncharacterized protein</fullName>
    </submittedName>
</protein>
<comment type="caution">
    <text evidence="2">The sequence shown here is derived from an EMBL/GenBank/DDBJ whole genome shotgun (WGS) entry which is preliminary data.</text>
</comment>
<keyword evidence="1" id="KW-0812">Transmembrane</keyword>
<reference evidence="2 3" key="1">
    <citation type="submission" date="2016-10" db="EMBL/GenBank/DDBJ databases">
        <title>Comparative genome analysis of multiple Pseudomonas spp. focuses on biocontrol and plant growth promoting traits.</title>
        <authorList>
            <person name="Tao X.-Y."/>
            <person name="Taylor C.G."/>
        </authorList>
    </citation>
    <scope>NUCLEOTIDE SEQUENCE [LARGE SCALE GENOMIC DNA]</scope>
    <source>
        <strain evidence="2 3">37A10</strain>
    </source>
</reference>
<keyword evidence="1" id="KW-0472">Membrane</keyword>
<gene>
    <name evidence="2" type="ORF">BK666_29245</name>
</gene>
<dbReference type="Proteomes" id="UP000285349">
    <property type="component" value="Unassembled WGS sequence"/>
</dbReference>
<keyword evidence="1" id="KW-1133">Transmembrane helix</keyword>
<feature type="transmembrane region" description="Helical" evidence="1">
    <location>
        <begin position="6"/>
        <end position="29"/>
    </location>
</feature>
<name>A0A423JMI6_9PSED</name>
<dbReference type="OrthoDB" id="1361963at2"/>